<keyword evidence="6" id="KW-1017">Isopeptide bond</keyword>
<sequence length="327" mass="37596">MHEKDQHGRIGIMYGGKKNEQFNDQSEAVKAFETLFLDKTGNNWSDRGTFKKLPSKFYPLEIDYGNHDIQKIFDNVNANKRFNLPKLVQDLICFIFDIESMEKALLSFEIDLTKIPLGRLSRNQLNKGYQAYSMLKETNDQKNEHSIDDNYKKLKCFLEPVDHNSEEFHRIEQYIANTSASHQRKYTLKLKELFKTTRESEREKFQNQELRIAPPEAPSTGYNFGKGVYFTDMVSKGATKKHSKKLLSIEQKQLKIKQQLFETFPIVKSFHTEMASSNQCSVCKNDAGAGHCAEKDKKEQPTVASCAKVLSCNGNACPTCSDHLFFT</sequence>
<dbReference type="Gene3D" id="1.20.142.10">
    <property type="entry name" value="Poly(ADP-ribose) polymerase, regulatory domain"/>
    <property type="match status" value="1"/>
</dbReference>
<evidence type="ECO:0000259" key="27">
    <source>
        <dbReference type="PROSITE" id="PS51059"/>
    </source>
</evidence>
<evidence type="ECO:0000256" key="21">
    <source>
        <dbReference type="ARBA" id="ARBA00024164"/>
    </source>
</evidence>
<gene>
    <name evidence="30" type="ORF">SEV965_LOCUS32510</name>
</gene>
<keyword evidence="17" id="KW-0238">DNA-binding</keyword>
<keyword evidence="16 26" id="KW-0520">NAD</keyword>
<dbReference type="GO" id="GO:0006302">
    <property type="term" value="P:double-strand break repair"/>
    <property type="evidence" value="ECO:0007669"/>
    <property type="project" value="TreeGrafter"/>
</dbReference>
<dbReference type="Proteomes" id="UP000663889">
    <property type="component" value="Unassembled WGS sequence"/>
</dbReference>
<evidence type="ECO:0000256" key="19">
    <source>
        <dbReference type="ARBA" id="ARBA00023242"/>
    </source>
</evidence>
<evidence type="ECO:0000256" key="8">
    <source>
        <dbReference type="ARBA" id="ARBA00022588"/>
    </source>
</evidence>
<keyword evidence="14" id="KW-0391">Immunity</keyword>
<keyword evidence="10 26" id="KW-0808">Transferase</keyword>
<comment type="subcellular location">
    <subcellularLocation>
        <location evidence="1">Chromosome</location>
    </subcellularLocation>
    <subcellularLocation>
        <location evidence="2">Cytoplasm</location>
        <location evidence="2">Cytosol</location>
    </subcellularLocation>
    <subcellularLocation>
        <location evidence="3">Nucleus</location>
        <location evidence="3">Nucleolus</location>
    </subcellularLocation>
</comment>
<feature type="non-terminal residue" evidence="30">
    <location>
        <position position="1"/>
    </location>
</feature>
<reference evidence="30" key="1">
    <citation type="submission" date="2021-02" db="EMBL/GenBank/DDBJ databases">
        <authorList>
            <person name="Nowell W R."/>
        </authorList>
    </citation>
    <scope>NUCLEOTIDE SEQUENCE</scope>
</reference>
<dbReference type="SUPFAM" id="SSF56399">
    <property type="entry name" value="ADP-ribosylation"/>
    <property type="match status" value="1"/>
</dbReference>
<comment type="caution">
    <text evidence="30">The sequence shown here is derived from an EMBL/GenBank/DDBJ whole genome shotgun (WGS) entry which is preliminary data.</text>
</comment>
<evidence type="ECO:0000256" key="1">
    <source>
        <dbReference type="ARBA" id="ARBA00004286"/>
    </source>
</evidence>
<keyword evidence="7" id="KW-0021">Allosteric enzyme</keyword>
<evidence type="ECO:0000256" key="10">
    <source>
        <dbReference type="ARBA" id="ARBA00022679"/>
    </source>
</evidence>
<accession>A0A815MQ49</accession>
<dbReference type="GO" id="GO:0005694">
    <property type="term" value="C:chromosome"/>
    <property type="evidence" value="ECO:0007669"/>
    <property type="project" value="UniProtKB-SubCell"/>
</dbReference>
<comment type="catalytic activity">
    <reaction evidence="24">
        <text>L-tyrosyl-[protein] + NAD(+) = O-(ADP-D-ribosyl)-L-tyrosyl-[protein] + nicotinamide + H(+)</text>
        <dbReference type="Rhea" id="RHEA:58236"/>
        <dbReference type="Rhea" id="RHEA-COMP:10136"/>
        <dbReference type="Rhea" id="RHEA-COMP:15092"/>
        <dbReference type="ChEBI" id="CHEBI:15378"/>
        <dbReference type="ChEBI" id="CHEBI:17154"/>
        <dbReference type="ChEBI" id="CHEBI:46858"/>
        <dbReference type="ChEBI" id="CHEBI:57540"/>
        <dbReference type="ChEBI" id="CHEBI:142557"/>
    </reaction>
    <physiologicalReaction direction="left-to-right" evidence="24">
        <dbReference type="Rhea" id="RHEA:58237"/>
    </physiologicalReaction>
</comment>
<dbReference type="PANTHER" id="PTHR10459:SF112">
    <property type="entry name" value="POLY [ADP-RIBOSE] POLYMERASE 1"/>
    <property type="match status" value="1"/>
</dbReference>
<dbReference type="PROSITE" id="PS51059">
    <property type="entry name" value="PARP_CATALYTIC"/>
    <property type="match status" value="1"/>
</dbReference>
<evidence type="ECO:0000256" key="22">
    <source>
        <dbReference type="ARBA" id="ARBA00033987"/>
    </source>
</evidence>
<dbReference type="PROSITE" id="PS51060">
    <property type="entry name" value="PARP_ALPHA_HD"/>
    <property type="match status" value="1"/>
</dbReference>
<keyword evidence="4" id="KW-0158">Chromosome</keyword>
<evidence type="ECO:0000256" key="5">
    <source>
        <dbReference type="ARBA" id="ARBA00022490"/>
    </source>
</evidence>
<comment type="catalytic activity">
    <reaction evidence="23">
        <text>L-histidyl-[protein] + NAD(+) = N(tele)-(ADP-D-ribosyl)-L-histidyl-[protein] + nicotinamide + H(+)</text>
        <dbReference type="Rhea" id="RHEA:72071"/>
        <dbReference type="Rhea" id="RHEA-COMP:9745"/>
        <dbReference type="Rhea" id="RHEA-COMP:18085"/>
        <dbReference type="ChEBI" id="CHEBI:15378"/>
        <dbReference type="ChEBI" id="CHEBI:17154"/>
        <dbReference type="ChEBI" id="CHEBI:29979"/>
        <dbReference type="ChEBI" id="CHEBI:57540"/>
        <dbReference type="ChEBI" id="CHEBI:191398"/>
    </reaction>
    <physiologicalReaction direction="left-to-right" evidence="23">
        <dbReference type="Rhea" id="RHEA:72072"/>
    </physiologicalReaction>
</comment>
<comment type="catalytic activity">
    <reaction evidence="22">
        <text>NAD(+) + (ADP-D-ribosyl)n-acceptor = nicotinamide + (ADP-D-ribosyl)n+1-acceptor + H(+).</text>
        <dbReference type="EC" id="2.4.2.30"/>
    </reaction>
</comment>
<organism evidence="30 31">
    <name type="scientific">Rotaria sordida</name>
    <dbReference type="NCBI Taxonomy" id="392033"/>
    <lineage>
        <taxon>Eukaryota</taxon>
        <taxon>Metazoa</taxon>
        <taxon>Spiralia</taxon>
        <taxon>Gnathifera</taxon>
        <taxon>Rotifera</taxon>
        <taxon>Eurotatoria</taxon>
        <taxon>Bdelloidea</taxon>
        <taxon>Philodinida</taxon>
        <taxon>Philodinidae</taxon>
        <taxon>Rotaria</taxon>
    </lineage>
</organism>
<comment type="catalytic activity">
    <reaction evidence="20">
        <text>L-glutamyl-[protein] + NAD(+) = 5-O-(ADP-D-ribosyl)-L-glutamyl-[protein] + nicotinamide</text>
        <dbReference type="Rhea" id="RHEA:58224"/>
        <dbReference type="Rhea" id="RHEA-COMP:10208"/>
        <dbReference type="Rhea" id="RHEA-COMP:15089"/>
        <dbReference type="ChEBI" id="CHEBI:17154"/>
        <dbReference type="ChEBI" id="CHEBI:29973"/>
        <dbReference type="ChEBI" id="CHEBI:57540"/>
        <dbReference type="ChEBI" id="CHEBI:142540"/>
    </reaction>
    <physiologicalReaction direction="left-to-right" evidence="20">
        <dbReference type="Rhea" id="RHEA:58225"/>
    </physiologicalReaction>
</comment>
<dbReference type="InterPro" id="IPR036616">
    <property type="entry name" value="Poly(ADP-ribose)pol_reg_dom_sf"/>
</dbReference>
<comment type="catalytic activity">
    <reaction evidence="25">
        <text>L-seryl-[protein] + NAD(+) = O-(ADP-D-ribosyl)-L-seryl-[protein] + nicotinamide + H(+)</text>
        <dbReference type="Rhea" id="RHEA:58232"/>
        <dbReference type="Rhea" id="RHEA-COMP:9863"/>
        <dbReference type="Rhea" id="RHEA-COMP:15091"/>
        <dbReference type="ChEBI" id="CHEBI:15378"/>
        <dbReference type="ChEBI" id="CHEBI:17154"/>
        <dbReference type="ChEBI" id="CHEBI:29999"/>
        <dbReference type="ChEBI" id="CHEBI:57540"/>
        <dbReference type="ChEBI" id="CHEBI:142556"/>
    </reaction>
    <physiologicalReaction direction="left-to-right" evidence="25">
        <dbReference type="Rhea" id="RHEA:58233"/>
    </physiologicalReaction>
</comment>
<dbReference type="PANTHER" id="PTHR10459">
    <property type="entry name" value="DNA LIGASE"/>
    <property type="match status" value="1"/>
</dbReference>
<comment type="catalytic activity">
    <reaction evidence="21">
        <text>L-aspartyl-[protein] + NAD(+) = 4-O-(ADP-D-ribosyl)-L-aspartyl-[protein] + nicotinamide</text>
        <dbReference type="Rhea" id="RHEA:54424"/>
        <dbReference type="Rhea" id="RHEA-COMP:9867"/>
        <dbReference type="Rhea" id="RHEA-COMP:13832"/>
        <dbReference type="ChEBI" id="CHEBI:17154"/>
        <dbReference type="ChEBI" id="CHEBI:29961"/>
        <dbReference type="ChEBI" id="CHEBI:57540"/>
        <dbReference type="ChEBI" id="CHEBI:138102"/>
    </reaction>
    <physiologicalReaction direction="left-to-right" evidence="21">
        <dbReference type="Rhea" id="RHEA:54425"/>
    </physiologicalReaction>
</comment>
<protein>
    <recommendedName>
        <fullName evidence="26">Poly [ADP-ribose] polymerase</fullName>
        <shortName evidence="26">PARP</shortName>
        <ecNumber evidence="26">2.4.2.-</ecNumber>
    </recommendedName>
</protein>
<evidence type="ECO:0000259" key="28">
    <source>
        <dbReference type="PROSITE" id="PS51060"/>
    </source>
</evidence>
<dbReference type="InterPro" id="IPR036930">
    <property type="entry name" value="WGR_dom_sf"/>
</dbReference>
<dbReference type="EMBL" id="CAJNOU010004087">
    <property type="protein sequence ID" value="CAF1426044.1"/>
    <property type="molecule type" value="Genomic_DNA"/>
</dbReference>
<dbReference type="SUPFAM" id="SSF47587">
    <property type="entry name" value="Domain of poly(ADP-ribose) polymerase"/>
    <property type="match status" value="1"/>
</dbReference>
<dbReference type="GO" id="GO:1990404">
    <property type="term" value="F:NAD+-protein mono-ADP-ribosyltransferase activity"/>
    <property type="evidence" value="ECO:0007669"/>
    <property type="project" value="TreeGrafter"/>
</dbReference>
<evidence type="ECO:0000313" key="31">
    <source>
        <dbReference type="Proteomes" id="UP000663889"/>
    </source>
</evidence>
<proteinExistence type="predicted"/>
<keyword evidence="18" id="KW-0804">Transcription</keyword>
<feature type="domain" description="PARP alpha-helical" evidence="28">
    <location>
        <begin position="81"/>
        <end position="208"/>
    </location>
</feature>
<evidence type="ECO:0000256" key="20">
    <source>
        <dbReference type="ARBA" id="ARBA00024159"/>
    </source>
</evidence>
<evidence type="ECO:0000256" key="2">
    <source>
        <dbReference type="ARBA" id="ARBA00004514"/>
    </source>
</evidence>
<dbReference type="EC" id="2.4.2.-" evidence="26"/>
<keyword evidence="15" id="KW-0805">Transcription regulation</keyword>
<dbReference type="InterPro" id="IPR008893">
    <property type="entry name" value="WGR_domain"/>
</dbReference>
<evidence type="ECO:0000256" key="24">
    <source>
        <dbReference type="ARBA" id="ARBA00048339"/>
    </source>
</evidence>
<name>A0A815MQ49_9BILA</name>
<dbReference type="GO" id="GO:0005730">
    <property type="term" value="C:nucleolus"/>
    <property type="evidence" value="ECO:0007669"/>
    <property type="project" value="UniProtKB-SubCell"/>
</dbReference>
<keyword evidence="9 26" id="KW-0328">Glycosyltransferase</keyword>
<dbReference type="GO" id="GO:0045087">
    <property type="term" value="P:innate immune response"/>
    <property type="evidence" value="ECO:0007669"/>
    <property type="project" value="UniProtKB-KW"/>
</dbReference>
<evidence type="ECO:0000256" key="3">
    <source>
        <dbReference type="ARBA" id="ARBA00004604"/>
    </source>
</evidence>
<evidence type="ECO:0000256" key="23">
    <source>
        <dbReference type="ARBA" id="ARBA00048241"/>
    </source>
</evidence>
<evidence type="ECO:0000256" key="12">
    <source>
        <dbReference type="ARBA" id="ARBA00022737"/>
    </source>
</evidence>
<evidence type="ECO:0000256" key="16">
    <source>
        <dbReference type="ARBA" id="ARBA00023027"/>
    </source>
</evidence>
<keyword evidence="11" id="KW-0548">Nucleotidyltransferase</keyword>
<dbReference type="InterPro" id="IPR050800">
    <property type="entry name" value="ARTD/PARP"/>
</dbReference>
<evidence type="ECO:0000256" key="4">
    <source>
        <dbReference type="ARBA" id="ARBA00022454"/>
    </source>
</evidence>
<dbReference type="GO" id="GO:0070212">
    <property type="term" value="P:protein poly-ADP-ribosylation"/>
    <property type="evidence" value="ECO:0007669"/>
    <property type="project" value="TreeGrafter"/>
</dbReference>
<evidence type="ECO:0000256" key="9">
    <source>
        <dbReference type="ARBA" id="ARBA00022676"/>
    </source>
</evidence>
<evidence type="ECO:0000256" key="15">
    <source>
        <dbReference type="ARBA" id="ARBA00023015"/>
    </source>
</evidence>
<evidence type="ECO:0000256" key="25">
    <source>
        <dbReference type="ARBA" id="ARBA00048575"/>
    </source>
</evidence>
<dbReference type="PROSITE" id="PS51977">
    <property type="entry name" value="WGR"/>
    <property type="match status" value="1"/>
</dbReference>
<evidence type="ECO:0000256" key="18">
    <source>
        <dbReference type="ARBA" id="ARBA00023163"/>
    </source>
</evidence>
<dbReference type="GO" id="GO:0005829">
    <property type="term" value="C:cytosol"/>
    <property type="evidence" value="ECO:0007669"/>
    <property type="project" value="UniProtKB-SubCell"/>
</dbReference>
<evidence type="ECO:0000256" key="17">
    <source>
        <dbReference type="ARBA" id="ARBA00023125"/>
    </source>
</evidence>
<evidence type="ECO:0000313" key="30">
    <source>
        <dbReference type="EMBL" id="CAF1426044.1"/>
    </source>
</evidence>
<dbReference type="AlphaFoldDB" id="A0A815MQ49"/>
<evidence type="ECO:0000256" key="7">
    <source>
        <dbReference type="ARBA" id="ARBA00022533"/>
    </source>
</evidence>
<dbReference type="Gene3D" id="3.90.228.10">
    <property type="match status" value="1"/>
</dbReference>
<evidence type="ECO:0000259" key="29">
    <source>
        <dbReference type="PROSITE" id="PS51977"/>
    </source>
</evidence>
<keyword evidence="13" id="KW-0013">ADP-ribosylation</keyword>
<dbReference type="GO" id="GO:0003950">
    <property type="term" value="F:NAD+ poly-ADP-ribosyltransferase activity"/>
    <property type="evidence" value="ECO:0007669"/>
    <property type="project" value="UniProtKB-UniRule"/>
</dbReference>
<evidence type="ECO:0000256" key="26">
    <source>
        <dbReference type="RuleBase" id="RU362114"/>
    </source>
</evidence>
<dbReference type="SUPFAM" id="SSF142921">
    <property type="entry name" value="WGR domain-like"/>
    <property type="match status" value="1"/>
</dbReference>
<keyword evidence="12" id="KW-0677">Repeat</keyword>
<evidence type="ECO:0000256" key="11">
    <source>
        <dbReference type="ARBA" id="ARBA00022695"/>
    </source>
</evidence>
<dbReference type="Pfam" id="PF00644">
    <property type="entry name" value="PARP"/>
    <property type="match status" value="1"/>
</dbReference>
<dbReference type="Pfam" id="PF05406">
    <property type="entry name" value="WGR"/>
    <property type="match status" value="1"/>
</dbReference>
<feature type="domain" description="PARP catalytic" evidence="27">
    <location>
        <begin position="145"/>
        <end position="327"/>
    </location>
</feature>
<feature type="domain" description="WGR" evidence="29">
    <location>
        <begin position="1"/>
        <end position="57"/>
    </location>
</feature>
<evidence type="ECO:0000256" key="13">
    <source>
        <dbReference type="ARBA" id="ARBA00022765"/>
    </source>
</evidence>
<dbReference type="InterPro" id="IPR012317">
    <property type="entry name" value="Poly(ADP-ribose)pol_cat_dom"/>
</dbReference>
<keyword evidence="5" id="KW-0963">Cytoplasm</keyword>
<dbReference type="GO" id="GO:0003677">
    <property type="term" value="F:DNA binding"/>
    <property type="evidence" value="ECO:0007669"/>
    <property type="project" value="UniProtKB-KW"/>
</dbReference>
<dbReference type="InterPro" id="IPR004102">
    <property type="entry name" value="Poly(ADP-ribose)pol_reg_dom"/>
</dbReference>
<evidence type="ECO:0000256" key="14">
    <source>
        <dbReference type="ARBA" id="ARBA00022859"/>
    </source>
</evidence>
<keyword evidence="19" id="KW-0539">Nucleus</keyword>
<dbReference type="GO" id="GO:0016779">
    <property type="term" value="F:nucleotidyltransferase activity"/>
    <property type="evidence" value="ECO:0007669"/>
    <property type="project" value="UniProtKB-KW"/>
</dbReference>
<evidence type="ECO:0000256" key="6">
    <source>
        <dbReference type="ARBA" id="ARBA00022499"/>
    </source>
</evidence>
<dbReference type="Pfam" id="PF02877">
    <property type="entry name" value="PARP_reg"/>
    <property type="match status" value="1"/>
</dbReference>
<keyword evidence="8" id="KW-0399">Innate immunity</keyword>